<evidence type="ECO:0000259" key="9">
    <source>
        <dbReference type="PROSITE" id="PS50847"/>
    </source>
</evidence>
<dbReference type="InterPro" id="IPR013783">
    <property type="entry name" value="Ig-like_fold"/>
</dbReference>
<keyword evidence="7" id="KW-1133">Transmembrane helix</keyword>
<evidence type="ECO:0000313" key="11">
    <source>
        <dbReference type="Proteomes" id="UP000003812"/>
    </source>
</evidence>
<organism evidence="10 11">
    <name type="scientific">Streptococcus parasanguinis F0405</name>
    <dbReference type="NCBI Taxonomy" id="905067"/>
    <lineage>
        <taxon>Bacteria</taxon>
        <taxon>Bacillati</taxon>
        <taxon>Bacillota</taxon>
        <taxon>Bacilli</taxon>
        <taxon>Lactobacillales</taxon>
        <taxon>Streptococcaceae</taxon>
        <taxon>Streptococcus</taxon>
    </lineage>
</organism>
<dbReference type="Gene3D" id="2.60.40.1280">
    <property type="match status" value="1"/>
</dbReference>
<evidence type="ECO:0000256" key="6">
    <source>
        <dbReference type="SAM" id="MobiDB-lite"/>
    </source>
</evidence>
<dbReference type="Pfam" id="PF17961">
    <property type="entry name" value="Big_8"/>
    <property type="match status" value="1"/>
</dbReference>
<evidence type="ECO:0000256" key="3">
    <source>
        <dbReference type="ARBA" id="ARBA00022525"/>
    </source>
</evidence>
<keyword evidence="5" id="KW-0572">Peptidoglycan-anchor</keyword>
<dbReference type="Gene3D" id="2.60.40.1140">
    <property type="entry name" value="Collagen-binding surface protein Cna, B-type domain"/>
    <property type="match status" value="2"/>
</dbReference>
<evidence type="ECO:0000256" key="8">
    <source>
        <dbReference type="SAM" id="SignalP"/>
    </source>
</evidence>
<dbReference type="InterPro" id="IPR008966">
    <property type="entry name" value="Adhesion_dom_sf"/>
</dbReference>
<evidence type="ECO:0000256" key="7">
    <source>
        <dbReference type="SAM" id="Phobius"/>
    </source>
</evidence>
<comment type="subcellular location">
    <subcellularLocation>
        <location evidence="1">Secreted</location>
        <location evidence="1">Cell wall</location>
        <topology evidence="1">Peptidoglycan-anchor</topology>
    </subcellularLocation>
</comment>
<dbReference type="InterPro" id="IPR011252">
    <property type="entry name" value="Fibrogen-bd_dom1"/>
</dbReference>
<dbReference type="Pfam" id="PF00746">
    <property type="entry name" value="Gram_pos_anchor"/>
    <property type="match status" value="1"/>
</dbReference>
<dbReference type="Proteomes" id="UP000003812">
    <property type="component" value="Unassembled WGS sequence"/>
</dbReference>
<evidence type="ECO:0000256" key="5">
    <source>
        <dbReference type="ARBA" id="ARBA00023088"/>
    </source>
</evidence>
<feature type="signal peptide" evidence="8">
    <location>
        <begin position="1"/>
        <end position="29"/>
    </location>
</feature>
<protein>
    <submittedName>
        <fullName evidence="10">LPXTG-motif cell wall anchor domain protein</fullName>
    </submittedName>
</protein>
<proteinExistence type="predicted"/>
<dbReference type="SUPFAM" id="SSF49478">
    <property type="entry name" value="Cna protein B-type domain"/>
    <property type="match status" value="3"/>
</dbReference>
<dbReference type="InterPro" id="IPR008454">
    <property type="entry name" value="Collagen-bd_Cna-like_B-typ_dom"/>
</dbReference>
<keyword evidence="7" id="KW-0472">Membrane</keyword>
<dbReference type="CDD" id="cd00222">
    <property type="entry name" value="CollagenBindB"/>
    <property type="match status" value="2"/>
</dbReference>
<feature type="domain" description="Gram-positive cocci surface proteins LPxTG" evidence="9">
    <location>
        <begin position="654"/>
        <end position="688"/>
    </location>
</feature>
<dbReference type="Pfam" id="PF05737">
    <property type="entry name" value="Collagen_bind"/>
    <property type="match status" value="1"/>
</dbReference>
<keyword evidence="3" id="KW-0964">Secreted</keyword>
<dbReference type="InterPro" id="IPR041171">
    <property type="entry name" value="SDR_Ig"/>
</dbReference>
<gene>
    <name evidence="10" type="ORF">HMPREF9626_1820</name>
</gene>
<dbReference type="Gene3D" id="2.60.40.10">
    <property type="entry name" value="Immunoglobulins"/>
    <property type="match status" value="1"/>
</dbReference>
<reference evidence="10 11" key="1">
    <citation type="submission" date="2010-10" db="EMBL/GenBank/DDBJ databases">
        <authorList>
            <person name="Durkin A.S."/>
            <person name="Madupu R."/>
            <person name="Torralba M."/>
            <person name="Gillis M."/>
            <person name="Methe B."/>
            <person name="Sutton G."/>
            <person name="Nelson K.E."/>
        </authorList>
    </citation>
    <scope>NUCLEOTIDE SEQUENCE [LARGE SCALE GENOMIC DNA]</scope>
    <source>
        <strain evidence="10 11">F0405</strain>
    </source>
</reference>
<dbReference type="AlphaFoldDB" id="E3CF58"/>
<feature type="transmembrane region" description="Helical" evidence="7">
    <location>
        <begin position="660"/>
        <end position="681"/>
    </location>
</feature>
<evidence type="ECO:0000256" key="2">
    <source>
        <dbReference type="ARBA" id="ARBA00022512"/>
    </source>
</evidence>
<feature type="compositionally biased region" description="Polar residues" evidence="6">
    <location>
        <begin position="434"/>
        <end position="444"/>
    </location>
</feature>
<comment type="caution">
    <text evidence="10">The sequence shown here is derived from an EMBL/GenBank/DDBJ whole genome shotgun (WGS) entry which is preliminary data.</text>
</comment>
<feature type="region of interest" description="Disordered" evidence="6">
    <location>
        <begin position="607"/>
        <end position="652"/>
    </location>
</feature>
<keyword evidence="7" id="KW-0812">Transmembrane</keyword>
<dbReference type="Pfam" id="PF05738">
    <property type="entry name" value="Cna_B"/>
    <property type="match status" value="2"/>
</dbReference>
<evidence type="ECO:0000256" key="4">
    <source>
        <dbReference type="ARBA" id="ARBA00022729"/>
    </source>
</evidence>
<dbReference type="SUPFAM" id="SSF49401">
    <property type="entry name" value="Bacterial adhesins"/>
    <property type="match status" value="2"/>
</dbReference>
<dbReference type="GO" id="GO:0005518">
    <property type="term" value="F:collagen binding"/>
    <property type="evidence" value="ECO:0007669"/>
    <property type="project" value="InterPro"/>
</dbReference>
<name>E3CF58_STRPA</name>
<sequence>MKKWLYSVVTTVALFLLAALGFAKPNSLANVHADTINDVVTSVNISKSTGGAITDPLGVWDSFQVEAKFVLPNGRVKAGDQTVIQLGDDFKVFEIDTIDLLDPSGQKVATATVDDQRKIITVTYTDYPERMANVTGKLRFFARVDHQVVKGQKTIDFTLKVNKDIISGGKIDYKGINPGKYPPTPEVFSKWGWTNSYDKLKLTYTLNINQGHTALHNIDIKDKLAFTDGKIKVDSVNIHTGTWKISDGDGAYHLRNTTNVTKNYSPVVSADGRSLTVHIGDLAPEQGMTIRYDVYLDKVPAINTSYKNNATMTAKEIKEQNKVADVLYQFLDGDFNGEKYSFTIHKKGENGQALAGAIFAVTADDTGEQVGTIETDENGVGTITGLIKQAYTVQEIQAPTGYVLSEEPIKISKDDFGNDLAISRDLVNQKEKTSVSGQKTWNDNDNQDGKRPSKITVNLLANGVKVASKEVKPDATGTWAYHFDNLDVVDDAGNVIAYTVSEEPVEGYETTIEGTNITNTRTQEVTEVAVKKIWDDADNKEGLRPEKITVRLLADDQEVAVKEITATDNWQASFTDLPVYKEGKKITYAITEDPVAGYITNIDGFTVTNRHTPPTTPPTTPPSTPPTTPPTTPPSTPEKPETPTTPKEGKKKILPSTGEVVAYGLIILGALLAVFALVLLLRGKRKDK</sequence>
<keyword evidence="2" id="KW-0134">Cell wall</keyword>
<dbReference type="EMBL" id="AEKM01000012">
    <property type="protein sequence ID" value="EFQ54808.1"/>
    <property type="molecule type" value="Genomic_DNA"/>
</dbReference>
<dbReference type="NCBIfam" id="TIGR01167">
    <property type="entry name" value="LPXTG_anchor"/>
    <property type="match status" value="1"/>
</dbReference>
<feature type="region of interest" description="Disordered" evidence="6">
    <location>
        <begin position="431"/>
        <end position="452"/>
    </location>
</feature>
<evidence type="ECO:0000313" key="10">
    <source>
        <dbReference type="EMBL" id="EFQ54808.1"/>
    </source>
</evidence>
<feature type="chain" id="PRO_5039272657" evidence="8">
    <location>
        <begin position="30"/>
        <end position="688"/>
    </location>
</feature>
<accession>E3CF58</accession>
<evidence type="ECO:0000256" key="1">
    <source>
        <dbReference type="ARBA" id="ARBA00004168"/>
    </source>
</evidence>
<feature type="compositionally biased region" description="Pro residues" evidence="6">
    <location>
        <begin position="614"/>
        <end position="637"/>
    </location>
</feature>
<dbReference type="InterPro" id="IPR041033">
    <property type="entry name" value="SpaA_PFL_dom_1"/>
</dbReference>
<dbReference type="InterPro" id="IPR008456">
    <property type="entry name" value="Collagen-bd_dom"/>
</dbReference>
<dbReference type="PROSITE" id="PS50847">
    <property type="entry name" value="GRAM_POS_ANCHORING"/>
    <property type="match status" value="1"/>
</dbReference>
<dbReference type="GO" id="GO:0007155">
    <property type="term" value="P:cell adhesion"/>
    <property type="evidence" value="ECO:0007669"/>
    <property type="project" value="InterPro"/>
</dbReference>
<keyword evidence="4 8" id="KW-0732">Signal</keyword>
<dbReference type="InterPro" id="IPR019931">
    <property type="entry name" value="LPXTG_anchor"/>
</dbReference>
<dbReference type="Pfam" id="PF17802">
    <property type="entry name" value="SpaA"/>
    <property type="match status" value="1"/>
</dbReference>